<gene>
    <name evidence="1" type="ORF">AFUS01_LOCUS26320</name>
</gene>
<evidence type="ECO:0000313" key="2">
    <source>
        <dbReference type="Proteomes" id="UP000708208"/>
    </source>
</evidence>
<accession>A0A8J2PIZ7</accession>
<proteinExistence type="predicted"/>
<comment type="caution">
    <text evidence="1">The sequence shown here is derived from an EMBL/GenBank/DDBJ whole genome shotgun (WGS) entry which is preliminary data.</text>
</comment>
<keyword evidence="2" id="KW-1185">Reference proteome</keyword>
<dbReference type="AlphaFoldDB" id="A0A8J2PIZ7"/>
<sequence length="100" mass="11618">MEYLCFPMPKQILTTVCKMDLSVLAPLQRTPWCLTTHTANIGRRHCILLSDSRRRATMNHHLVFNSSIFCWYNMASDVAFPQFFDERGKSGSHHVREVMS</sequence>
<reference evidence="1" key="1">
    <citation type="submission" date="2021-06" db="EMBL/GenBank/DDBJ databases">
        <authorList>
            <person name="Hodson N. C."/>
            <person name="Mongue J. A."/>
            <person name="Jaron S. K."/>
        </authorList>
    </citation>
    <scope>NUCLEOTIDE SEQUENCE</scope>
</reference>
<evidence type="ECO:0000313" key="1">
    <source>
        <dbReference type="EMBL" id="CAG7815654.1"/>
    </source>
</evidence>
<name>A0A8J2PIZ7_9HEXA</name>
<dbReference type="Proteomes" id="UP000708208">
    <property type="component" value="Unassembled WGS sequence"/>
</dbReference>
<organism evidence="1 2">
    <name type="scientific">Allacma fusca</name>
    <dbReference type="NCBI Taxonomy" id="39272"/>
    <lineage>
        <taxon>Eukaryota</taxon>
        <taxon>Metazoa</taxon>
        <taxon>Ecdysozoa</taxon>
        <taxon>Arthropoda</taxon>
        <taxon>Hexapoda</taxon>
        <taxon>Collembola</taxon>
        <taxon>Symphypleona</taxon>
        <taxon>Sminthuridae</taxon>
        <taxon>Allacma</taxon>
    </lineage>
</organism>
<protein>
    <submittedName>
        <fullName evidence="1">Uncharacterized protein</fullName>
    </submittedName>
</protein>
<dbReference type="EMBL" id="CAJVCH010349783">
    <property type="protein sequence ID" value="CAG7815654.1"/>
    <property type="molecule type" value="Genomic_DNA"/>
</dbReference>